<evidence type="ECO:0000313" key="5">
    <source>
        <dbReference type="EMBL" id="XBQ20877.1"/>
    </source>
</evidence>
<dbReference type="Gene3D" id="2.60.40.10">
    <property type="entry name" value="Immunoglobulins"/>
    <property type="match status" value="4"/>
</dbReference>
<dbReference type="SUPFAM" id="SSF49373">
    <property type="entry name" value="Invasin/intimin cell-adhesion fragments"/>
    <property type="match status" value="4"/>
</dbReference>
<name>A0AAU7MRH8_9GAMM</name>
<dbReference type="SMART" id="SM00634">
    <property type="entry name" value="BID_1"/>
    <property type="match status" value="4"/>
</dbReference>
<dbReference type="PANTHER" id="PTHR39576:SF1">
    <property type="entry name" value="INVASIN"/>
    <property type="match status" value="1"/>
</dbReference>
<gene>
    <name evidence="5" type="ORF">ABNF92_06930</name>
</gene>
<evidence type="ECO:0000256" key="1">
    <source>
        <dbReference type="ARBA" id="ARBA00010116"/>
    </source>
</evidence>
<evidence type="ECO:0000256" key="3">
    <source>
        <dbReference type="SAM" id="SignalP"/>
    </source>
</evidence>
<dbReference type="InterPro" id="IPR003344">
    <property type="entry name" value="Big_1_dom"/>
</dbReference>
<dbReference type="GO" id="GO:0009279">
    <property type="term" value="C:cell outer membrane"/>
    <property type="evidence" value="ECO:0007669"/>
    <property type="project" value="TreeGrafter"/>
</dbReference>
<protein>
    <submittedName>
        <fullName evidence="5">Ig-like domain-containing protein</fullName>
    </submittedName>
</protein>
<evidence type="ECO:0000256" key="2">
    <source>
        <dbReference type="SAM" id="MobiDB-lite"/>
    </source>
</evidence>
<feature type="signal peptide" evidence="3">
    <location>
        <begin position="1"/>
        <end position="20"/>
    </location>
</feature>
<dbReference type="PANTHER" id="PTHR39576">
    <property type="entry name" value="ATTACHING AND EFFACING PROTEIN HOMOLOG-RELATED-RELATED"/>
    <property type="match status" value="1"/>
</dbReference>
<organism evidence="5">
    <name type="scientific">Marinobacter sp. MMG032</name>
    <dbReference type="NCBI Taxonomy" id="3158548"/>
    <lineage>
        <taxon>Bacteria</taxon>
        <taxon>Pseudomonadati</taxon>
        <taxon>Pseudomonadota</taxon>
        <taxon>Gammaproteobacteria</taxon>
        <taxon>Pseudomonadales</taxon>
        <taxon>Marinobacteraceae</taxon>
        <taxon>Marinobacter</taxon>
    </lineage>
</organism>
<reference evidence="5" key="1">
    <citation type="submission" date="2024-05" db="EMBL/GenBank/DDBJ databases">
        <title>Draft Genome Sequences of Flagellimonas sp. MMG031 and Marinobacter sp. MMG032 Isolated from the dinoflagellate Symbiodinium pilosum.</title>
        <authorList>
            <person name="Shikuma N.J."/>
            <person name="Farrell M.V."/>
        </authorList>
    </citation>
    <scope>NUCLEOTIDE SEQUENCE</scope>
    <source>
        <strain evidence="5">MMG032</strain>
    </source>
</reference>
<dbReference type="RefSeq" id="WP_349343804.1">
    <property type="nucleotide sequence ID" value="NZ_CP157802.1"/>
</dbReference>
<dbReference type="InterPro" id="IPR013783">
    <property type="entry name" value="Ig-like_fold"/>
</dbReference>
<dbReference type="EMBL" id="CP157802">
    <property type="protein sequence ID" value="XBQ20877.1"/>
    <property type="molecule type" value="Genomic_DNA"/>
</dbReference>
<feature type="compositionally biased region" description="Acidic residues" evidence="2">
    <location>
        <begin position="528"/>
        <end position="537"/>
    </location>
</feature>
<comment type="similarity">
    <text evidence="1">Belongs to the intimin/invasin family.</text>
</comment>
<keyword evidence="3" id="KW-0732">Signal</keyword>
<dbReference type="InterPro" id="IPR008964">
    <property type="entry name" value="Invasin/intimin_cell_adhesion"/>
</dbReference>
<sequence length="626" mass="63748">MSGKFGLTMAASLLSLLLVACGGDSGSSPLAGPGNNNGGGDDDGGQVTAGSINLLSDSPQIGTAPNSEVTITASFQDDKGVLLPDIPISFSTSGAALQVINSSTDESGNAQAILRNPNDQRNRSISVAASAGGMTETITIEATGTSISVSGPTAVSIGATGRYTIRLTDSEGNGIAGEDINIDSSGSNLLALGSQTTSSTGTVDLDFTGRTGGTDTITVSAFSGVSRVETSIEVTVDPDSFGFNSPASNTDVTLNNNQTLQVGLSSNGTPIAGETISFSATKGSLSATTAVTNGSGNASVSISSSTAGPSIITATTEEGLSTNLQINFVATNPSNIVLQSNDAQLRPQQETEVTATLRDAQDNVVKGQVVNFRIDSDVSNGSLLQSQATTDFLGRATVTYRAGTSGTGENGVVIVATTSAGTQPEDTLTLTVGGQALRITLGTGNEIIESQDDTIYEREWVAFVTDATGAPVSNTNVELKLLPTSYGKGTFIQVDTDGDGEPDQWAPNRVATCESEDLDGDGLKDPGEDFNGDGDLDPSNDATFAPASLTTNESGSANFTIRYPQSSCAWVDFRLTATVRVAGSESTRTADFTLSCSAADLNNLEATPPGGTTSLYGIQSNCANPN</sequence>
<dbReference type="PROSITE" id="PS51257">
    <property type="entry name" value="PROKAR_LIPOPROTEIN"/>
    <property type="match status" value="1"/>
</dbReference>
<feature type="region of interest" description="Disordered" evidence="2">
    <location>
        <begin position="515"/>
        <end position="537"/>
    </location>
</feature>
<dbReference type="Pfam" id="PF02369">
    <property type="entry name" value="Big_1"/>
    <property type="match status" value="1"/>
</dbReference>
<dbReference type="AlphaFoldDB" id="A0AAU7MRH8"/>
<evidence type="ECO:0000259" key="4">
    <source>
        <dbReference type="PROSITE" id="PS51127"/>
    </source>
</evidence>
<dbReference type="InterPro" id="IPR051715">
    <property type="entry name" value="Intimin-Invasin_domain"/>
</dbReference>
<dbReference type="PROSITE" id="PS51127">
    <property type="entry name" value="BIG1"/>
    <property type="match status" value="1"/>
</dbReference>
<dbReference type="KEGG" id="mamm:ABNF92_06930"/>
<feature type="chain" id="PRO_5043448068" evidence="3">
    <location>
        <begin position="21"/>
        <end position="626"/>
    </location>
</feature>
<feature type="domain" description="Big-1" evidence="4">
    <location>
        <begin position="242"/>
        <end position="329"/>
    </location>
</feature>
<proteinExistence type="inferred from homology"/>
<accession>A0AAU7MRH8</accession>